<dbReference type="Pfam" id="PF02317">
    <property type="entry name" value="Octopine_DH"/>
    <property type="match status" value="1"/>
</dbReference>
<dbReference type="SUPFAM" id="SSF48179">
    <property type="entry name" value="6-phosphogluconate dehydrogenase C-terminal domain-like"/>
    <property type="match status" value="1"/>
</dbReference>
<dbReference type="AlphaFoldDB" id="A0A556A7N2"/>
<dbReference type="InterPro" id="IPR013328">
    <property type="entry name" value="6PGD_dom2"/>
</dbReference>
<dbReference type="UniPathway" id="UPA00028">
    <property type="reaction ID" value="UER00004"/>
</dbReference>
<dbReference type="GO" id="GO:0015940">
    <property type="term" value="P:pantothenate biosynthetic process"/>
    <property type="evidence" value="ECO:0007669"/>
    <property type="project" value="UniProtKB-UniPathway"/>
</dbReference>
<protein>
    <recommendedName>
        <fullName evidence="2">2-dehydropantoate 2-reductase</fullName>
    </recommendedName>
</protein>
<dbReference type="Proteomes" id="UP000318405">
    <property type="component" value="Unassembled WGS sequence"/>
</dbReference>
<organism evidence="7 8">
    <name type="scientific">Verticiella sediminum</name>
    <dbReference type="NCBI Taxonomy" id="1247510"/>
    <lineage>
        <taxon>Bacteria</taxon>
        <taxon>Pseudomonadati</taxon>
        <taxon>Pseudomonadota</taxon>
        <taxon>Betaproteobacteria</taxon>
        <taxon>Burkholderiales</taxon>
        <taxon>Alcaligenaceae</taxon>
        <taxon>Verticiella</taxon>
    </lineage>
</organism>
<evidence type="ECO:0000256" key="4">
    <source>
        <dbReference type="ARBA" id="ARBA00048793"/>
    </source>
</evidence>
<dbReference type="SUPFAM" id="SSF51735">
    <property type="entry name" value="NAD(P)-binding Rossmann-fold domains"/>
    <property type="match status" value="1"/>
</dbReference>
<evidence type="ECO:0000313" key="8">
    <source>
        <dbReference type="Proteomes" id="UP000318405"/>
    </source>
</evidence>
<evidence type="ECO:0000256" key="1">
    <source>
        <dbReference type="ARBA" id="ARBA00004994"/>
    </source>
</evidence>
<dbReference type="InterPro" id="IPR008927">
    <property type="entry name" value="6-PGluconate_DH-like_C_sf"/>
</dbReference>
<evidence type="ECO:0000256" key="3">
    <source>
        <dbReference type="ARBA" id="ARBA00022655"/>
    </source>
</evidence>
<dbReference type="GO" id="GO:0008677">
    <property type="term" value="F:2-dehydropantoate 2-reductase activity"/>
    <property type="evidence" value="ECO:0007669"/>
    <property type="project" value="UniProtKB-EC"/>
</dbReference>
<comment type="caution">
    <text evidence="7">The sequence shown here is derived from an EMBL/GenBank/DDBJ whole genome shotgun (WGS) entry which is preliminary data.</text>
</comment>
<keyword evidence="8" id="KW-1185">Reference proteome</keyword>
<dbReference type="PANTHER" id="PTHR38015:SF1">
    <property type="entry name" value="OPINE DEHYDROGENASE DOMAIN-CONTAINING PROTEIN"/>
    <property type="match status" value="1"/>
</dbReference>
<feature type="domain" description="Ketopantoate reductase N-terminal" evidence="6">
    <location>
        <begin position="12"/>
        <end position="108"/>
    </location>
</feature>
<dbReference type="Gene3D" id="3.40.50.720">
    <property type="entry name" value="NAD(P)-binding Rossmann-like Domain"/>
    <property type="match status" value="1"/>
</dbReference>
<comment type="catalytic activity">
    <reaction evidence="4">
        <text>(R)-pantoate + NADP(+) = 2-dehydropantoate + NADPH + H(+)</text>
        <dbReference type="Rhea" id="RHEA:16233"/>
        <dbReference type="ChEBI" id="CHEBI:11561"/>
        <dbReference type="ChEBI" id="CHEBI:15378"/>
        <dbReference type="ChEBI" id="CHEBI:15980"/>
        <dbReference type="ChEBI" id="CHEBI:57783"/>
        <dbReference type="ChEBI" id="CHEBI:58349"/>
        <dbReference type="EC" id="1.1.1.169"/>
    </reaction>
</comment>
<evidence type="ECO:0000256" key="2">
    <source>
        <dbReference type="ARBA" id="ARBA00019465"/>
    </source>
</evidence>
<dbReference type="EMBL" id="VLTJ01000042">
    <property type="protein sequence ID" value="TSH88906.1"/>
    <property type="molecule type" value="Genomic_DNA"/>
</dbReference>
<name>A0A556A7N2_9BURK</name>
<gene>
    <name evidence="7" type="ORF">FOZ76_25065</name>
</gene>
<dbReference type="Pfam" id="PF02558">
    <property type="entry name" value="ApbA"/>
    <property type="match status" value="1"/>
</dbReference>
<comment type="pathway">
    <text evidence="1">Cofactor biosynthesis; (R)-pantothenate biosynthesis; (R)-pantoate from 3-methyl-2-oxobutanoate: step 2/2.</text>
</comment>
<dbReference type="OrthoDB" id="1073746at2"/>
<dbReference type="PANTHER" id="PTHR38015">
    <property type="entry name" value="BLR6086 PROTEIN"/>
    <property type="match status" value="1"/>
</dbReference>
<proteinExistence type="predicted"/>
<feature type="domain" description="Opine dehydrogenase" evidence="5">
    <location>
        <begin position="187"/>
        <end position="329"/>
    </location>
</feature>
<dbReference type="Gene3D" id="1.10.1040.10">
    <property type="entry name" value="N-(1-d-carboxylethyl)-l-norvaline Dehydrogenase, domain 2"/>
    <property type="match status" value="1"/>
</dbReference>
<dbReference type="InterPro" id="IPR036291">
    <property type="entry name" value="NAD(P)-bd_dom_sf"/>
</dbReference>
<dbReference type="InterPro" id="IPR003421">
    <property type="entry name" value="Opine_DH"/>
</dbReference>
<dbReference type="InterPro" id="IPR051729">
    <property type="entry name" value="Opine/Lysopine_DH"/>
</dbReference>
<keyword evidence="3" id="KW-0566">Pantothenate biosynthesis</keyword>
<evidence type="ECO:0000259" key="6">
    <source>
        <dbReference type="Pfam" id="PF02558"/>
    </source>
</evidence>
<reference evidence="7 8" key="1">
    <citation type="submission" date="2019-07" db="EMBL/GenBank/DDBJ databases">
        <title>Qingshengfaniella alkalisoli gen. nov., sp. nov., isolated from saline soil.</title>
        <authorList>
            <person name="Xu L."/>
            <person name="Huang X.-X."/>
            <person name="Sun J.-Q."/>
        </authorList>
    </citation>
    <scope>NUCLEOTIDE SEQUENCE [LARGE SCALE GENOMIC DNA]</scope>
    <source>
        <strain evidence="7 8">DSM 27279</strain>
    </source>
</reference>
<sequence>MSAASSGTEPRIVVVGAGAIGCATAIHLQAAGHAPMLWSASGRRFGPSPARVALQVRGGRPRAAHLDLTTDAAAVHAADIIIVCLPGDAYAPVLGRLAPHWRDGQRVIVSGALSLSPLWLHEQARRRGQRIAAIGWATTATTAHFLADGSLHMNPLRERIDVAAAGTDPQTAQTLCASLLGDRFVAADNLLAITLANINPIAHAAEVLPNLSRMDLGERWPLFGCFTGVVARLAERLDEERLALACAFGFALPTLAQHYARSYGLAPDALERMAAGIEARGMGPLGPSRLAHRYVLEDVPYGMVFQEALARSAGVPSPVLSSCIELLSACYTRDFRAEAWLVRELGVDGADAGALYKRCAASRSAVSPR</sequence>
<accession>A0A556A7N2</accession>
<dbReference type="InterPro" id="IPR013332">
    <property type="entry name" value="KPR_N"/>
</dbReference>
<evidence type="ECO:0000259" key="5">
    <source>
        <dbReference type="Pfam" id="PF02317"/>
    </source>
</evidence>
<evidence type="ECO:0000313" key="7">
    <source>
        <dbReference type="EMBL" id="TSH88906.1"/>
    </source>
</evidence>
<dbReference type="RefSeq" id="WP_143951022.1">
    <property type="nucleotide sequence ID" value="NZ_BAABMB010000005.1"/>
</dbReference>